<dbReference type="GO" id="GO:0030288">
    <property type="term" value="C:outer membrane-bounded periplasmic space"/>
    <property type="evidence" value="ECO:0007669"/>
    <property type="project" value="TreeGrafter"/>
</dbReference>
<evidence type="ECO:0000313" key="5">
    <source>
        <dbReference type="EMBL" id="SNT76477.1"/>
    </source>
</evidence>
<sequence>MPDGCGDIDRGKSDSALATSWLDLRILATSDLHMQVLPYDYYADKPGGQPGMARISSLIDIRRKEARNCLLFDNGDIFQGTPMGDFLARSPAGTSHPAIEAMNILGYDAAALGNHDFNYGLRYLRALSSKARFPFLAANLHVRNGPGFKPYTILRRNLIDRSGIEHQLSIGVIGLLPPQTAAWDTQLAGQVECLDILETAHRILPRIKAEGADIIIALAHSGIGSITSGPGSENAAAALAAVPQIDVVIAGHAHQVFPGPDIAARLGIDPVLGALSGKPAVMPGVGGSHLGRIDLRLCRKEGQGWQVSGFLTRAEAVPQDMPVDRRIMAAASAAHHATRRRLGGRVGHSSSAIFSHGALLGADPGLRLINMAQMWYVRQRLSRGRNRDIPVLSAAAPYRAGGRGGPNFYTDIPAGPLRLRNLSDLYCFPNRICALKITGAQLADWLERTASLFRRVNPGQKDVPLVDPDFPAYNFDLISGISWQVDLSRPARFHADGRLADPAAFRVTGLRHRGRAVDPDEAFILATNSFRLSACGLFEDITRQCELLYEGQAHTTDILRNYVRQRRHVAMQDRGNWQFVRMPGTTALFRTGPGVLKHLHALIRHHGRAIEALGRAEDGFLRLRLHL</sequence>
<keyword evidence="1" id="KW-0732">Signal</keyword>
<dbReference type="GO" id="GO:0016787">
    <property type="term" value="F:hydrolase activity"/>
    <property type="evidence" value="ECO:0007669"/>
    <property type="project" value="UniProtKB-KW"/>
</dbReference>
<keyword evidence="2" id="KW-0378">Hydrolase</keyword>
<organism evidence="5 6">
    <name type="scientific">Paracoccus seriniphilus</name>
    <dbReference type="NCBI Taxonomy" id="184748"/>
    <lineage>
        <taxon>Bacteria</taxon>
        <taxon>Pseudomonadati</taxon>
        <taxon>Pseudomonadota</taxon>
        <taxon>Alphaproteobacteria</taxon>
        <taxon>Rhodobacterales</taxon>
        <taxon>Paracoccaceae</taxon>
        <taxon>Paracoccus</taxon>
    </lineage>
</organism>
<dbReference type="PRINTS" id="PR01607">
    <property type="entry name" value="APYRASEFAMLY"/>
</dbReference>
<feature type="domain" description="Calcineurin-like phosphoesterase" evidence="3">
    <location>
        <begin position="24"/>
        <end position="255"/>
    </location>
</feature>
<dbReference type="Gene3D" id="3.60.21.10">
    <property type="match status" value="1"/>
</dbReference>
<comment type="similarity">
    <text evidence="2">Belongs to the 5'-nucleotidase family.</text>
</comment>
<dbReference type="InterPro" id="IPR008334">
    <property type="entry name" value="5'-Nucleotdase_C"/>
</dbReference>
<dbReference type="GO" id="GO:0009166">
    <property type="term" value="P:nucleotide catabolic process"/>
    <property type="evidence" value="ECO:0007669"/>
    <property type="project" value="InterPro"/>
</dbReference>
<dbReference type="InterPro" id="IPR036907">
    <property type="entry name" value="5'-Nucleotdase_C_sf"/>
</dbReference>
<evidence type="ECO:0000256" key="2">
    <source>
        <dbReference type="RuleBase" id="RU362119"/>
    </source>
</evidence>
<dbReference type="RefSeq" id="WP_089345787.1">
    <property type="nucleotide sequence ID" value="NZ_CP067129.1"/>
</dbReference>
<dbReference type="OrthoDB" id="9803927at2"/>
<keyword evidence="2" id="KW-0547">Nucleotide-binding</keyword>
<dbReference type="InterPro" id="IPR006179">
    <property type="entry name" value="5_nucleotidase/apyrase"/>
</dbReference>
<dbReference type="Gene3D" id="3.90.780.10">
    <property type="entry name" value="5'-Nucleotidase, C-terminal domain"/>
    <property type="match status" value="1"/>
</dbReference>
<dbReference type="GO" id="GO:0000166">
    <property type="term" value="F:nucleotide binding"/>
    <property type="evidence" value="ECO:0007669"/>
    <property type="project" value="UniProtKB-KW"/>
</dbReference>
<dbReference type="Proteomes" id="UP000198307">
    <property type="component" value="Unassembled WGS sequence"/>
</dbReference>
<proteinExistence type="inferred from homology"/>
<evidence type="ECO:0000313" key="6">
    <source>
        <dbReference type="Proteomes" id="UP000198307"/>
    </source>
</evidence>
<protein>
    <submittedName>
        <fullName evidence="5">2',3'-cyclic-nucleotide 2'-phosphodiesterase / 3'-nucleotidase</fullName>
    </submittedName>
</protein>
<dbReference type="PANTHER" id="PTHR11575:SF6">
    <property type="entry name" value="2',3'-CYCLIC-NUCLEOTIDE 2'-PHOSPHODIESTERASE_3'-NUCLEOTIDASE"/>
    <property type="match status" value="1"/>
</dbReference>
<evidence type="ECO:0000256" key="1">
    <source>
        <dbReference type="ARBA" id="ARBA00022729"/>
    </source>
</evidence>
<dbReference type="Pfam" id="PF00149">
    <property type="entry name" value="Metallophos"/>
    <property type="match status" value="1"/>
</dbReference>
<evidence type="ECO:0000259" key="3">
    <source>
        <dbReference type="Pfam" id="PF00149"/>
    </source>
</evidence>
<dbReference type="SUPFAM" id="SSF55816">
    <property type="entry name" value="5'-nucleotidase (syn. UDP-sugar hydrolase), C-terminal domain"/>
    <property type="match status" value="1"/>
</dbReference>
<keyword evidence="6" id="KW-1185">Reference proteome</keyword>
<dbReference type="NCBIfam" id="NF006938">
    <property type="entry name" value="PRK09420.1"/>
    <property type="match status" value="1"/>
</dbReference>
<dbReference type="SUPFAM" id="SSF56300">
    <property type="entry name" value="Metallo-dependent phosphatases"/>
    <property type="match status" value="1"/>
</dbReference>
<reference evidence="5 6" key="1">
    <citation type="submission" date="2017-07" db="EMBL/GenBank/DDBJ databases">
        <authorList>
            <person name="Sun Z.S."/>
            <person name="Albrecht U."/>
            <person name="Echele G."/>
            <person name="Lee C.C."/>
        </authorList>
    </citation>
    <scope>NUCLEOTIDE SEQUENCE [LARGE SCALE GENOMIC DNA]</scope>
    <source>
        <strain evidence="5 6">DSM 14827</strain>
    </source>
</reference>
<accession>A0A239Q3F7</accession>
<dbReference type="AlphaFoldDB" id="A0A239Q3F7"/>
<dbReference type="EMBL" id="FZQB01000020">
    <property type="protein sequence ID" value="SNT76477.1"/>
    <property type="molecule type" value="Genomic_DNA"/>
</dbReference>
<dbReference type="InterPro" id="IPR029052">
    <property type="entry name" value="Metallo-depent_PP-like"/>
</dbReference>
<name>A0A239Q3F7_9RHOB</name>
<dbReference type="PANTHER" id="PTHR11575">
    <property type="entry name" value="5'-NUCLEOTIDASE-RELATED"/>
    <property type="match status" value="1"/>
</dbReference>
<gene>
    <name evidence="5" type="ORF">SAMN05444959_12044</name>
</gene>
<evidence type="ECO:0000259" key="4">
    <source>
        <dbReference type="Pfam" id="PF02872"/>
    </source>
</evidence>
<dbReference type="Pfam" id="PF02872">
    <property type="entry name" value="5_nucleotid_C"/>
    <property type="match status" value="1"/>
</dbReference>
<feature type="domain" description="5'-Nucleotidase C-terminal" evidence="4">
    <location>
        <begin position="407"/>
        <end position="538"/>
    </location>
</feature>
<dbReference type="InterPro" id="IPR004843">
    <property type="entry name" value="Calcineurin-like_PHP"/>
</dbReference>